<evidence type="ECO:0000256" key="7">
    <source>
        <dbReference type="ARBA" id="ARBA00022982"/>
    </source>
</evidence>
<proteinExistence type="inferred from homology"/>
<evidence type="ECO:0000256" key="3">
    <source>
        <dbReference type="ARBA" id="ARBA00004933"/>
    </source>
</evidence>
<dbReference type="GO" id="GO:0005506">
    <property type="term" value="F:iron ion binding"/>
    <property type="evidence" value="ECO:0007669"/>
    <property type="project" value="UniProtKB-UniRule"/>
</dbReference>
<dbReference type="PROSITE" id="PS00202">
    <property type="entry name" value="RUBREDOXIN"/>
    <property type="match status" value="1"/>
</dbReference>
<evidence type="ECO:0000256" key="2">
    <source>
        <dbReference type="ARBA" id="ARBA00002792"/>
    </source>
</evidence>
<evidence type="ECO:0000256" key="6">
    <source>
        <dbReference type="ARBA" id="ARBA00022723"/>
    </source>
</evidence>
<evidence type="ECO:0000256" key="4">
    <source>
        <dbReference type="ARBA" id="ARBA00005337"/>
    </source>
</evidence>
<evidence type="ECO:0000256" key="5">
    <source>
        <dbReference type="ARBA" id="ARBA00022448"/>
    </source>
</evidence>
<dbReference type="InterPro" id="IPR018527">
    <property type="entry name" value="Rubredoxin_Fe_BS"/>
</dbReference>
<dbReference type="RefSeq" id="WP_085357752.1">
    <property type="nucleotide sequence ID" value="NZ_NAFD01000153.1"/>
</dbReference>
<accession>A0A1X3GTA6</accession>
<keyword evidence="6 9" id="KW-0479">Metal-binding</keyword>
<dbReference type="PANTHER" id="PTHR47627">
    <property type="entry name" value="RUBREDOXIN"/>
    <property type="match status" value="1"/>
</dbReference>
<dbReference type="FunFam" id="2.20.28.10:FF:000001">
    <property type="entry name" value="Rubredoxin"/>
    <property type="match status" value="1"/>
</dbReference>
<comment type="cofactor">
    <cofactor evidence="1 9">
        <name>Fe(3+)</name>
        <dbReference type="ChEBI" id="CHEBI:29034"/>
    </cofactor>
</comment>
<dbReference type="Proteomes" id="UP000193553">
    <property type="component" value="Unassembled WGS sequence"/>
</dbReference>
<comment type="similarity">
    <text evidence="4 9">Belongs to the rubredoxin family.</text>
</comment>
<dbReference type="AlphaFoldDB" id="A0A1X3GTA6"/>
<keyword evidence="5" id="KW-0813">Transport</keyword>
<organism evidence="11 12">
    <name type="scientific">Bradyrhizobium canariense</name>
    <dbReference type="NCBI Taxonomy" id="255045"/>
    <lineage>
        <taxon>Bacteria</taxon>
        <taxon>Pseudomonadati</taxon>
        <taxon>Pseudomonadota</taxon>
        <taxon>Alphaproteobacteria</taxon>
        <taxon>Hyphomicrobiales</taxon>
        <taxon>Nitrobacteraceae</taxon>
        <taxon>Bradyrhizobium</taxon>
    </lineage>
</organism>
<feature type="domain" description="Rubredoxin-like" evidence="10">
    <location>
        <begin position="19"/>
        <end position="70"/>
    </location>
</feature>
<dbReference type="SUPFAM" id="SSF57802">
    <property type="entry name" value="Rubredoxin-like"/>
    <property type="match status" value="1"/>
</dbReference>
<evidence type="ECO:0000256" key="9">
    <source>
        <dbReference type="RuleBase" id="RU003820"/>
    </source>
</evidence>
<comment type="pathway">
    <text evidence="3">Hydrocarbon metabolism; alkane degradation.</text>
</comment>
<evidence type="ECO:0000313" key="12">
    <source>
        <dbReference type="Proteomes" id="UP000193553"/>
    </source>
</evidence>
<dbReference type="EMBL" id="NAFI01000142">
    <property type="protein sequence ID" value="OSJ17424.1"/>
    <property type="molecule type" value="Genomic_DNA"/>
</dbReference>
<name>A0A1X3GTA6_9BRAD</name>
<dbReference type="InterPro" id="IPR024935">
    <property type="entry name" value="Rubredoxin_dom"/>
</dbReference>
<reference evidence="11 12" key="1">
    <citation type="submission" date="2017-03" db="EMBL/GenBank/DDBJ databases">
        <title>Whole genome sequences of fourteen strains of Bradyrhizobium canariense and one strain of Bradyrhizobium japonicum isolated from Lupinus (Papilionoideae: Genisteae) species in Algeria.</title>
        <authorList>
            <person name="Crovadore J."/>
            <person name="Chekireb D."/>
            <person name="Brachmann A."/>
            <person name="Chablais R."/>
            <person name="Cochard B."/>
            <person name="Lefort F."/>
        </authorList>
    </citation>
    <scope>NUCLEOTIDE SEQUENCE [LARGE SCALE GENOMIC DNA]</scope>
    <source>
        <strain evidence="11 12">UBMA195</strain>
    </source>
</reference>
<evidence type="ECO:0000256" key="1">
    <source>
        <dbReference type="ARBA" id="ARBA00001965"/>
    </source>
</evidence>
<keyword evidence="8 9" id="KW-0408">Iron</keyword>
<gene>
    <name evidence="11" type="ORF">BSZ18_04300</name>
</gene>
<comment type="caution">
    <text evidence="11">The sequence shown here is derived from an EMBL/GenBank/DDBJ whole genome shotgun (WGS) entry which is preliminary data.</text>
</comment>
<dbReference type="PANTHER" id="PTHR47627:SF1">
    <property type="entry name" value="RUBREDOXIN-1-RELATED"/>
    <property type="match status" value="1"/>
</dbReference>
<dbReference type="PRINTS" id="PR00163">
    <property type="entry name" value="RUBREDOXIN"/>
</dbReference>
<dbReference type="Gene3D" id="2.20.28.10">
    <property type="match status" value="1"/>
</dbReference>
<evidence type="ECO:0000256" key="8">
    <source>
        <dbReference type="ARBA" id="ARBA00023004"/>
    </source>
</evidence>
<sequence>MSNESAHLHSETAIGAPVYKTWMCALCGVVYSEREGWPDEGIPPGTRWEDVPDEWICPDCGADKSEFQMTEV</sequence>
<evidence type="ECO:0000313" key="11">
    <source>
        <dbReference type="EMBL" id="OSJ17424.1"/>
    </source>
</evidence>
<dbReference type="GO" id="GO:0043448">
    <property type="term" value="P:alkane catabolic process"/>
    <property type="evidence" value="ECO:0007669"/>
    <property type="project" value="TreeGrafter"/>
</dbReference>
<dbReference type="CDD" id="cd00730">
    <property type="entry name" value="rubredoxin"/>
    <property type="match status" value="1"/>
</dbReference>
<protein>
    <recommendedName>
        <fullName evidence="9">Rubredoxin</fullName>
    </recommendedName>
</protein>
<dbReference type="InterPro" id="IPR024934">
    <property type="entry name" value="Rubredoxin-like_dom"/>
</dbReference>
<evidence type="ECO:0000259" key="10">
    <source>
        <dbReference type="PROSITE" id="PS50903"/>
    </source>
</evidence>
<comment type="function">
    <text evidence="2">Involved in the hydrocarbon hydroxylating system, which transfers electrons from NADH to rubredoxin reductase and then through rubredoxin to alkane 1 monooxygenase.</text>
</comment>
<dbReference type="OrthoDB" id="9808980at2"/>
<dbReference type="PROSITE" id="PS50903">
    <property type="entry name" value="RUBREDOXIN_LIKE"/>
    <property type="match status" value="1"/>
</dbReference>
<dbReference type="GO" id="GO:0009055">
    <property type="term" value="F:electron transfer activity"/>
    <property type="evidence" value="ECO:0007669"/>
    <property type="project" value="TreeGrafter"/>
</dbReference>
<dbReference type="Pfam" id="PF00301">
    <property type="entry name" value="Rubredoxin"/>
    <property type="match status" value="1"/>
</dbReference>
<keyword evidence="7 9" id="KW-0249">Electron transport</keyword>
<dbReference type="InterPro" id="IPR050526">
    <property type="entry name" value="Rubredoxin_ET"/>
</dbReference>